<dbReference type="eggNOG" id="arCOG02510">
    <property type="taxonomic scope" value="Archaea"/>
</dbReference>
<dbReference type="KEGG" id="mpi:Mpet_2660"/>
<dbReference type="InterPro" id="IPR022409">
    <property type="entry name" value="PKD/Chitinase_dom"/>
</dbReference>
<proteinExistence type="predicted"/>
<dbReference type="Gene3D" id="2.60.40.10">
    <property type="entry name" value="Immunoglobulins"/>
    <property type="match status" value="2"/>
</dbReference>
<gene>
    <name evidence="2" type="ordered locus">Mpet_2660</name>
</gene>
<feature type="domain" description="PKD" evidence="1">
    <location>
        <begin position="362"/>
        <end position="399"/>
    </location>
</feature>
<dbReference type="eggNOG" id="arCOG02527">
    <property type="taxonomic scope" value="Archaea"/>
</dbReference>
<dbReference type="AlphaFoldDB" id="E1RG89"/>
<dbReference type="SUPFAM" id="SSF49299">
    <property type="entry name" value="PKD domain"/>
    <property type="match status" value="2"/>
</dbReference>
<dbReference type="PANTHER" id="PTHR36842">
    <property type="entry name" value="PROTEIN TOLB HOMOLOG"/>
    <property type="match status" value="1"/>
</dbReference>
<reference evidence="2 3" key="1">
    <citation type="journal article" date="2010" name="Stand. Genomic Sci.">
        <title>Complete genome sequence of Methanoplanus petrolearius type strain (SEBR 4847).</title>
        <authorList>
            <person name="Brambilla E."/>
            <person name="Djao O.D."/>
            <person name="Daligault H."/>
            <person name="Lapidus A."/>
            <person name="Lucas S."/>
            <person name="Hammon N."/>
            <person name="Nolan M."/>
            <person name="Tice H."/>
            <person name="Cheng J.F."/>
            <person name="Han C."/>
            <person name="Tapia R."/>
            <person name="Goodwin L."/>
            <person name="Pitluck S."/>
            <person name="Liolios K."/>
            <person name="Ivanova N."/>
            <person name="Mavromatis K."/>
            <person name="Mikhailova N."/>
            <person name="Pati A."/>
            <person name="Chen A."/>
            <person name="Palaniappan K."/>
            <person name="Land M."/>
            <person name="Hauser L."/>
            <person name="Chang Y.J."/>
            <person name="Jeffries C.D."/>
            <person name="Rohde M."/>
            <person name="Spring S."/>
            <person name="Sikorski J."/>
            <person name="Goker M."/>
            <person name="Woyke T."/>
            <person name="Bristow J."/>
            <person name="Eisen J.A."/>
            <person name="Markowitz V."/>
            <person name="Hugenholtz P."/>
            <person name="Kyrpides N.C."/>
            <person name="Klenk H.P."/>
        </authorList>
    </citation>
    <scope>NUCLEOTIDE SEQUENCE [LARGE SCALE GENOMIC DNA]</scope>
    <source>
        <strain evidence="3">DSM 11571 / OCM 486 / SEBR 4847</strain>
    </source>
</reference>
<name>E1RG89_METP4</name>
<evidence type="ECO:0000259" key="1">
    <source>
        <dbReference type="PROSITE" id="PS50093"/>
    </source>
</evidence>
<dbReference type="HOGENOM" id="CLU_009318_6_1_2"/>
<dbReference type="STRING" id="679926.Mpet_2660"/>
<dbReference type="OrthoDB" id="103676at2157"/>
<dbReference type="SMART" id="SM00089">
    <property type="entry name" value="PKD"/>
    <property type="match status" value="2"/>
</dbReference>
<dbReference type="PANTHER" id="PTHR36842:SF1">
    <property type="entry name" value="PROTEIN TOLB"/>
    <property type="match status" value="1"/>
</dbReference>
<dbReference type="Pfam" id="PF18911">
    <property type="entry name" value="PKD_4"/>
    <property type="match status" value="2"/>
</dbReference>
<evidence type="ECO:0000313" key="2">
    <source>
        <dbReference type="EMBL" id="ADN37403.1"/>
    </source>
</evidence>
<dbReference type="InterPro" id="IPR000601">
    <property type="entry name" value="PKD_dom"/>
</dbReference>
<dbReference type="Proteomes" id="UP000006565">
    <property type="component" value="Chromosome"/>
</dbReference>
<dbReference type="InterPro" id="IPR035986">
    <property type="entry name" value="PKD_dom_sf"/>
</dbReference>
<accession>E1RG89</accession>
<dbReference type="PROSITE" id="PS50093">
    <property type="entry name" value="PKD"/>
    <property type="match status" value="2"/>
</dbReference>
<feature type="domain" description="PKD" evidence="1">
    <location>
        <begin position="412"/>
        <end position="483"/>
    </location>
</feature>
<dbReference type="InterPro" id="IPR013783">
    <property type="entry name" value="Ig-like_fold"/>
</dbReference>
<protein>
    <submittedName>
        <fullName evidence="2">PKD domain containing protein</fullName>
    </submittedName>
</protein>
<dbReference type="CDD" id="cd00146">
    <property type="entry name" value="PKD"/>
    <property type="match status" value="2"/>
</dbReference>
<organism evidence="2 3">
    <name type="scientific">Methanolacinia petrolearia (strain DSM 11571 / OCM 486 / SEBR 4847)</name>
    <name type="common">Methanoplanus petrolearius</name>
    <dbReference type="NCBI Taxonomy" id="679926"/>
    <lineage>
        <taxon>Archaea</taxon>
        <taxon>Methanobacteriati</taxon>
        <taxon>Methanobacteriota</taxon>
        <taxon>Stenosarchaea group</taxon>
        <taxon>Methanomicrobia</taxon>
        <taxon>Methanomicrobiales</taxon>
        <taxon>Methanomicrobiaceae</taxon>
        <taxon>Methanolacinia</taxon>
    </lineage>
</organism>
<dbReference type="EMBL" id="CP002117">
    <property type="protein sequence ID" value="ADN37403.1"/>
    <property type="molecule type" value="Genomic_DNA"/>
</dbReference>
<evidence type="ECO:0000313" key="3">
    <source>
        <dbReference type="Proteomes" id="UP000006565"/>
    </source>
</evidence>
<dbReference type="RefSeq" id="WP_013330576.1">
    <property type="nucleotide sequence ID" value="NC_014507.1"/>
</dbReference>
<keyword evidence="3" id="KW-1185">Reference proteome</keyword>
<dbReference type="SUPFAM" id="SSF69304">
    <property type="entry name" value="Tricorn protease N-terminal domain"/>
    <property type="match status" value="1"/>
</dbReference>
<sequence precursor="true">MGGYRGLIVLFFLAVCIAPAVSAVHYQAAGTISTITDYPEDRWEIGISGDNVIWVEPGEEYGEQILYLYNIPEKEVKKIASSKYSTFHPGITDGLLLWGEKTDISGPVNLIRYDIPNRSLYYVDPYLSNQDFPATDGSAFVWLDSRTGGYTNIYLKKGDDGRSYLFHGSETSDKHTPQISGDYVYWVEKGTLYRQNIDSGNVEAIISGMPDDYSISGENIVWEYDNGDQTDIALLDANAMSAETEVDDPGDQLNPDIDENNIVWQEKEDGLNLIRVKNIETGISAGIYSSEYLQSEPKISGNNIVWFDSSPGKEAVRMFDLDGYAIPSADFISDAEPALVPFTVHFVPEITTSVNIKPDLLWNFGDGTFSSEAEPDHMYTKPGIYNVSLTISNEYGTRTEFKPSYVIAGELPEPDFYSEITTGYTPLTVRFTDNSTGSYDTILWEFGDGVGSLLENPVHTYEEPGLYTVTLTLSNRFGSMTETKYGYIRAGFEVDIQEPDVTKEEGALGLPDIFTRGSTGSSGNESEMSSFDVEDFIGLLNK</sequence>
<dbReference type="FunFam" id="2.60.40.10:FF:000270">
    <property type="entry name" value="Cell surface protein"/>
    <property type="match status" value="1"/>
</dbReference>
<dbReference type="GeneID" id="9745153"/>